<comment type="caution">
    <text evidence="1">The sequence shown here is derived from an EMBL/GenBank/DDBJ whole genome shotgun (WGS) entry which is preliminary data.</text>
</comment>
<proteinExistence type="predicted"/>
<dbReference type="AlphaFoldDB" id="A0A0F8XY80"/>
<gene>
    <name evidence="1" type="ORF">LCGC14_2888660</name>
</gene>
<dbReference type="EMBL" id="LAZR01056547">
    <property type="protein sequence ID" value="KKK73953.1"/>
    <property type="molecule type" value="Genomic_DNA"/>
</dbReference>
<organism evidence="1">
    <name type="scientific">marine sediment metagenome</name>
    <dbReference type="NCBI Taxonomy" id="412755"/>
    <lineage>
        <taxon>unclassified sequences</taxon>
        <taxon>metagenomes</taxon>
        <taxon>ecological metagenomes</taxon>
    </lineage>
</organism>
<name>A0A0F8XY80_9ZZZZ</name>
<accession>A0A0F8XY80</accession>
<protein>
    <submittedName>
        <fullName evidence="1">Uncharacterized protein</fullName>
    </submittedName>
</protein>
<reference evidence="1" key="1">
    <citation type="journal article" date="2015" name="Nature">
        <title>Complex archaea that bridge the gap between prokaryotes and eukaryotes.</title>
        <authorList>
            <person name="Spang A."/>
            <person name="Saw J.H."/>
            <person name="Jorgensen S.L."/>
            <person name="Zaremba-Niedzwiedzka K."/>
            <person name="Martijn J."/>
            <person name="Lind A.E."/>
            <person name="van Eijk R."/>
            <person name="Schleper C."/>
            <person name="Guy L."/>
            <person name="Ettema T.J."/>
        </authorList>
    </citation>
    <scope>NUCLEOTIDE SEQUENCE</scope>
</reference>
<evidence type="ECO:0000313" key="1">
    <source>
        <dbReference type="EMBL" id="KKK73953.1"/>
    </source>
</evidence>
<sequence length="48" mass="5398">MREIDEWVVIEQPCGCCAVQNKDGKVWGYPMVRGAAEAVVDFANQVER</sequence>